<dbReference type="OrthoDB" id="5502251at2"/>
<accession>S4Y2Y3</accession>
<dbReference type="SUPFAM" id="SSF47240">
    <property type="entry name" value="Ferritin-like"/>
    <property type="match status" value="1"/>
</dbReference>
<dbReference type="PROSITE" id="PS51257">
    <property type="entry name" value="PROKAR_LIPOPROTEIN"/>
    <property type="match status" value="1"/>
</dbReference>
<reference evidence="2 3" key="1">
    <citation type="journal article" date="2013" name="Sci. Rep.">
        <title>Extraordinary expansion of a Sorangium cellulosum genome from an alkaline milieu.</title>
        <authorList>
            <person name="Han K."/>
            <person name="Li Z.F."/>
            <person name="Peng R."/>
            <person name="Zhu L.P."/>
            <person name="Zhou T."/>
            <person name="Wang L.G."/>
            <person name="Li S.G."/>
            <person name="Zhang X.B."/>
            <person name="Hu W."/>
            <person name="Wu Z.H."/>
            <person name="Qin N."/>
            <person name="Li Y.Z."/>
        </authorList>
    </citation>
    <scope>NUCLEOTIDE SEQUENCE [LARGE SCALE GENOMIC DNA]</scope>
    <source>
        <strain evidence="2 3">So0157-2</strain>
    </source>
</reference>
<sequence>MNRELRARIMHIVGAGVFTGLSLALGCQDGDGGGAETAGGAGGAGGTGGAGEQGGAGAQGGAGGQGGSGGQGEVGETRCFPPEEVRADAGAGGAGGAGGSAATCPSQYHPNPVSCVVYENGRLEDGQCCYDTNNLGVGACGRPFFVGGEPRLAGVEARADWVLAAAADEPLALDPATRTALAEAWLADARLEHASVASFARFTLDLLALGAPPALIDAAQRALSDELHHARACFTLASRYAGRSLGPGMLALDGALDAPTLAGAAASAVREGCVGETLAALQAGAQRSRAREPDVRRALDRIAADEAAHAELAWAFVRWAVARGGEPVRAAVARAFDEALAAVRAAPGPERAGIDAAAWHDHGRLTEAERARCHLDAVREVIAPCAEALLSASPAPPAPPASPAGIAGLDAPA</sequence>
<dbReference type="Proteomes" id="UP000014803">
    <property type="component" value="Chromosome"/>
</dbReference>
<gene>
    <name evidence="2" type="ORF">SCE1572_23860</name>
</gene>
<organism evidence="2 3">
    <name type="scientific">Sorangium cellulosum So0157-2</name>
    <dbReference type="NCBI Taxonomy" id="1254432"/>
    <lineage>
        <taxon>Bacteria</taxon>
        <taxon>Pseudomonadati</taxon>
        <taxon>Myxococcota</taxon>
        <taxon>Polyangia</taxon>
        <taxon>Polyangiales</taxon>
        <taxon>Polyangiaceae</taxon>
        <taxon>Sorangium</taxon>
    </lineage>
</organism>
<dbReference type="AlphaFoldDB" id="S4Y2Y3"/>
<dbReference type="KEGG" id="scu:SCE1572_23860"/>
<feature type="region of interest" description="Disordered" evidence="1">
    <location>
        <begin position="393"/>
        <end position="413"/>
    </location>
</feature>
<dbReference type="RefSeq" id="WP_020736695.1">
    <property type="nucleotide sequence ID" value="NC_021658.1"/>
</dbReference>
<evidence type="ECO:0000256" key="1">
    <source>
        <dbReference type="SAM" id="MobiDB-lite"/>
    </source>
</evidence>
<dbReference type="InterPro" id="IPR009078">
    <property type="entry name" value="Ferritin-like_SF"/>
</dbReference>
<dbReference type="STRING" id="1254432.SCE1572_23860"/>
<protein>
    <recommendedName>
        <fullName evidence="4">Ferritin-like domain-containing protein</fullName>
    </recommendedName>
</protein>
<dbReference type="PATRIC" id="fig|1254432.3.peg.5408"/>
<proteinExistence type="predicted"/>
<feature type="region of interest" description="Disordered" evidence="1">
    <location>
        <begin position="32"/>
        <end position="78"/>
    </location>
</feature>
<evidence type="ECO:0000313" key="2">
    <source>
        <dbReference type="EMBL" id="AGP37248.1"/>
    </source>
</evidence>
<dbReference type="EMBL" id="CP003969">
    <property type="protein sequence ID" value="AGP37248.1"/>
    <property type="molecule type" value="Genomic_DNA"/>
</dbReference>
<dbReference type="eggNOG" id="COG1633">
    <property type="taxonomic scope" value="Bacteria"/>
</dbReference>
<dbReference type="HOGENOM" id="CLU_665488_0_0_7"/>
<name>S4Y2Y3_SORCE</name>
<dbReference type="CDD" id="cd00657">
    <property type="entry name" value="Ferritin_like"/>
    <property type="match status" value="1"/>
</dbReference>
<evidence type="ECO:0008006" key="4">
    <source>
        <dbReference type="Google" id="ProtNLM"/>
    </source>
</evidence>
<evidence type="ECO:0000313" key="3">
    <source>
        <dbReference type="Proteomes" id="UP000014803"/>
    </source>
</evidence>
<feature type="compositionally biased region" description="Gly residues" evidence="1">
    <location>
        <begin position="32"/>
        <end position="73"/>
    </location>
</feature>